<gene>
    <name evidence="2" type="ORF">Tco_1041814</name>
</gene>
<name>A0ABQ5GIE0_9ASTR</name>
<sequence length="184" mass="20103">MCQARYRQRMAISTGCAKIAWDLRRAVRQIALDSLSTHEGSTAAHRLGMGLSPENLDGEPVALGRRALWLLSGGLGLYCFLDAWGGSVWPRRQSTLVGLADVTLTISLLGEQCVCAKRVRSRTGGCPYNVDDYEKRHSGAEAKQRVGEQTGAARQVRRRARSGESVSDVYSSVNSGASDEIRKY</sequence>
<reference evidence="2" key="1">
    <citation type="journal article" date="2022" name="Int. J. Mol. Sci.">
        <title>Draft Genome of Tanacetum Coccineum: Genomic Comparison of Closely Related Tanacetum-Family Plants.</title>
        <authorList>
            <person name="Yamashiro T."/>
            <person name="Shiraishi A."/>
            <person name="Nakayama K."/>
            <person name="Satake H."/>
        </authorList>
    </citation>
    <scope>NUCLEOTIDE SEQUENCE</scope>
</reference>
<organism evidence="2 3">
    <name type="scientific">Tanacetum coccineum</name>
    <dbReference type="NCBI Taxonomy" id="301880"/>
    <lineage>
        <taxon>Eukaryota</taxon>
        <taxon>Viridiplantae</taxon>
        <taxon>Streptophyta</taxon>
        <taxon>Embryophyta</taxon>
        <taxon>Tracheophyta</taxon>
        <taxon>Spermatophyta</taxon>
        <taxon>Magnoliopsida</taxon>
        <taxon>eudicotyledons</taxon>
        <taxon>Gunneridae</taxon>
        <taxon>Pentapetalae</taxon>
        <taxon>asterids</taxon>
        <taxon>campanulids</taxon>
        <taxon>Asterales</taxon>
        <taxon>Asteraceae</taxon>
        <taxon>Asteroideae</taxon>
        <taxon>Anthemideae</taxon>
        <taxon>Anthemidinae</taxon>
        <taxon>Tanacetum</taxon>
    </lineage>
</organism>
<comment type="caution">
    <text evidence="2">The sequence shown here is derived from an EMBL/GenBank/DDBJ whole genome shotgun (WGS) entry which is preliminary data.</text>
</comment>
<reference evidence="2" key="2">
    <citation type="submission" date="2022-01" db="EMBL/GenBank/DDBJ databases">
        <authorList>
            <person name="Yamashiro T."/>
            <person name="Shiraishi A."/>
            <person name="Satake H."/>
            <person name="Nakayama K."/>
        </authorList>
    </citation>
    <scope>NUCLEOTIDE SEQUENCE</scope>
</reference>
<evidence type="ECO:0000256" key="1">
    <source>
        <dbReference type="SAM" id="MobiDB-lite"/>
    </source>
</evidence>
<protein>
    <submittedName>
        <fullName evidence="2">Uncharacterized protein</fullName>
    </submittedName>
</protein>
<keyword evidence="3" id="KW-1185">Reference proteome</keyword>
<feature type="region of interest" description="Disordered" evidence="1">
    <location>
        <begin position="139"/>
        <end position="184"/>
    </location>
</feature>
<feature type="compositionally biased region" description="Polar residues" evidence="1">
    <location>
        <begin position="164"/>
        <end position="177"/>
    </location>
</feature>
<dbReference type="Proteomes" id="UP001151760">
    <property type="component" value="Unassembled WGS sequence"/>
</dbReference>
<proteinExistence type="predicted"/>
<accession>A0ABQ5GIE0</accession>
<evidence type="ECO:0000313" key="2">
    <source>
        <dbReference type="EMBL" id="GJT75089.1"/>
    </source>
</evidence>
<evidence type="ECO:0000313" key="3">
    <source>
        <dbReference type="Proteomes" id="UP001151760"/>
    </source>
</evidence>
<dbReference type="EMBL" id="BQNB010018499">
    <property type="protein sequence ID" value="GJT75089.1"/>
    <property type="molecule type" value="Genomic_DNA"/>
</dbReference>